<accession>A0A084ETZ6</accession>
<name>A0A084ETZ6_SPHYA</name>
<dbReference type="Pfam" id="PF19763">
    <property type="entry name" value="DUF6250"/>
    <property type="match status" value="1"/>
</dbReference>
<dbReference type="AlphaFoldDB" id="A0A084ETZ6"/>
<evidence type="ECO:0000259" key="2">
    <source>
        <dbReference type="Pfam" id="PF19763"/>
    </source>
</evidence>
<dbReference type="Proteomes" id="UP000028534">
    <property type="component" value="Unassembled WGS sequence"/>
</dbReference>
<keyword evidence="1" id="KW-0732">Signal</keyword>
<organism evidence="3 4">
    <name type="scientific">Sphingobium yanoikuyae</name>
    <name type="common">Sphingomonas yanoikuyae</name>
    <dbReference type="NCBI Taxonomy" id="13690"/>
    <lineage>
        <taxon>Bacteria</taxon>
        <taxon>Pseudomonadati</taxon>
        <taxon>Pseudomonadota</taxon>
        <taxon>Alphaproteobacteria</taxon>
        <taxon>Sphingomonadales</taxon>
        <taxon>Sphingomonadaceae</taxon>
        <taxon>Sphingobium</taxon>
    </lineage>
</organism>
<dbReference type="STRING" id="13690.AX777_06125"/>
<evidence type="ECO:0000313" key="4">
    <source>
        <dbReference type="Proteomes" id="UP000028534"/>
    </source>
</evidence>
<gene>
    <name evidence="3" type="ORF">CP98_00115</name>
</gene>
<dbReference type="RefSeq" id="WP_037515913.1">
    <property type="nucleotide sequence ID" value="NZ_DAIQKB010000006.1"/>
</dbReference>
<dbReference type="InterPro" id="IPR046217">
    <property type="entry name" value="DUF6250"/>
</dbReference>
<feature type="domain" description="DUF6250" evidence="2">
    <location>
        <begin position="59"/>
        <end position="225"/>
    </location>
</feature>
<dbReference type="eggNOG" id="ENOG50308WT">
    <property type="taxonomic scope" value="Bacteria"/>
</dbReference>
<reference evidence="3 4" key="1">
    <citation type="submission" date="2014-03" db="EMBL/GenBank/DDBJ databases">
        <title>Genome sequence of Sphingobium yanoikuyae B1.</title>
        <authorList>
            <person name="Gan H.M."/>
            <person name="Gan H.Y."/>
            <person name="Savka M.A."/>
        </authorList>
    </citation>
    <scope>NUCLEOTIDE SEQUENCE [LARGE SCALE GENOMIC DNA]</scope>
    <source>
        <strain evidence="3 4">B1</strain>
    </source>
</reference>
<evidence type="ECO:0000256" key="1">
    <source>
        <dbReference type="SAM" id="SignalP"/>
    </source>
</evidence>
<protein>
    <recommendedName>
        <fullName evidence="2">DUF6250 domain-containing protein</fullName>
    </recommendedName>
</protein>
<sequence length="230" mass="25561">MFSRRTLLASLALAPIAGPLNAAVRRPLWRDDFRHGLKQWQLEAVGDARVTAQDGLLDIVAPKGLTLWFRQALKGPVAIRYDVRAVSDGGPYDEVSDVNAFWMARDPAAPGGSALGRTRSGTFEEYDSLQTYYVGIGGNRNSTTRMRRYVGEPGHRPLLPEHDRTDKAAMLVPNQWFSIGLIANGFHIAVERDGATLFTLDDPDPYRSGHFGLRTTQSHLQVRNFTITKI</sequence>
<comment type="caution">
    <text evidence="3">The sequence shown here is derived from an EMBL/GenBank/DDBJ whole genome shotgun (WGS) entry which is preliminary data.</text>
</comment>
<evidence type="ECO:0000313" key="3">
    <source>
        <dbReference type="EMBL" id="KEZ21438.1"/>
    </source>
</evidence>
<feature type="signal peptide" evidence="1">
    <location>
        <begin position="1"/>
        <end position="22"/>
    </location>
</feature>
<feature type="chain" id="PRO_5001774714" description="DUF6250 domain-containing protein" evidence="1">
    <location>
        <begin position="23"/>
        <end position="230"/>
    </location>
</feature>
<dbReference type="EMBL" id="JGVR01000001">
    <property type="protein sequence ID" value="KEZ21438.1"/>
    <property type="molecule type" value="Genomic_DNA"/>
</dbReference>
<dbReference type="PATRIC" id="fig|13690.10.peg.117"/>
<proteinExistence type="predicted"/>
<dbReference type="Gene3D" id="2.60.120.200">
    <property type="match status" value="1"/>
</dbReference>